<dbReference type="Proteomes" id="UP001491552">
    <property type="component" value="Unassembled WGS sequence"/>
</dbReference>
<sequence>MLLVKYRIYELSARAVISYGREQDGAYTFRLSAAETEKCKSLSAPHEQDDNALFYQIMCVLHGDAFTGRSGGQLVTDLSDIIFYMDFSGIFDRSGARKKHLIRQEKAKALFRPEGVSLDFGPGPHRYLAFERSGSMSRQARLSFIREDFYDTVRRRIMMDMTIGDCQLSKLYAYNGLMLSSGIRIDGIGIDQPHRVAVVDNPVRTPPPTEVITVEDDGTQNSTRKYHRVETMADVEVTCFDGEGLISKQYARLVDEKLCGKKVHTSFQIRMPYVKGMLHEVDFKDYLDRSGADTITDLWGVQHPIQKVDIILTKSMFKGCGWLTGSGMSWEDYWVVFRKYRHSLYITNVSKEKPEKTTELNYQFLNTVSLKADEFRPADLPDGWDHSPETDERNWLTKQTELAYYSFCADESFRQNYFLEKFERVSWWERHQGKDQILAAVLKKNPRFINEPIYAKRLEAEADKIAEQYAVGRLIVAGDNRYLSGDLLDFLNCLPVTKTGTSKKTNTFINFRWGLELNHQNFFAPGAAYQSGHVCTLLRNPHIARNEEMQLYPLEDSKNLRDQYLGHLTDVVMVGYTSLAAERLGGADYDGDMIKTISDPILNECVKRNIYHDPPRPRSVFSRSHNLPLLMIPTAQPQIRNADDWEARFETVRSTFSSRVGQICNAALDRSIIAYNENSDVEERERCREETETLAILTGLEIDSAKSGIRPDLDEYLIHKTVRRSDFLKYKTLVEEMETRRAWYEPTHAAKVKAFFKKVDWSKVDSNVERLPYLAQQLKKNTPHIKAKPAKDEELFSFARQPDWKEHLNSDKLAAVDALLRDLDACLSRIRACRVPVKEKKRKSDVERILYARGQEDEYDPDELYALFGNLPPERVSALRQAMREQAWHLMDEDARERFLREWLPEPEFEDVFDLLTDFRFGGYRILGDIVCDMEDENTGREKKQLFRESDSKAFTAMMRAFADKSASRSYRDAVTAKCRELLTTIVRPTLAVRYVVALGRRDLLWDLLPEYIEKNVLEVQDD</sequence>
<dbReference type="EMBL" id="JBBMFF010000221">
    <property type="protein sequence ID" value="MEQ2511228.1"/>
    <property type="molecule type" value="Genomic_DNA"/>
</dbReference>
<gene>
    <name evidence="2" type="ORF">WMO66_08220</name>
</gene>
<evidence type="ECO:0000259" key="1">
    <source>
        <dbReference type="Pfam" id="PF05183"/>
    </source>
</evidence>
<evidence type="ECO:0000313" key="3">
    <source>
        <dbReference type="Proteomes" id="UP001491552"/>
    </source>
</evidence>
<evidence type="ECO:0000313" key="2">
    <source>
        <dbReference type="EMBL" id="MEQ2511228.1"/>
    </source>
</evidence>
<dbReference type="RefSeq" id="WP_349135935.1">
    <property type="nucleotide sequence ID" value="NZ_JBBMFF010000221.1"/>
</dbReference>
<dbReference type="InterPro" id="IPR057596">
    <property type="entry name" value="RDRP_core"/>
</dbReference>
<reference evidence="2 3" key="1">
    <citation type="submission" date="2024-03" db="EMBL/GenBank/DDBJ databases">
        <title>Human intestinal bacterial collection.</title>
        <authorList>
            <person name="Pauvert C."/>
            <person name="Hitch T.C.A."/>
            <person name="Clavel T."/>
        </authorList>
    </citation>
    <scope>NUCLEOTIDE SEQUENCE [LARGE SCALE GENOMIC DNA]</scope>
    <source>
        <strain evidence="2 3">CLA-AA-H192</strain>
    </source>
</reference>
<feature type="domain" description="RDRP core" evidence="1">
    <location>
        <begin position="564"/>
        <end position="735"/>
    </location>
</feature>
<organism evidence="2 3">
    <name type="scientific">Faecousia intestinalis</name>
    <dbReference type="NCBI Taxonomy" id="3133167"/>
    <lineage>
        <taxon>Bacteria</taxon>
        <taxon>Bacillati</taxon>
        <taxon>Bacillota</taxon>
        <taxon>Clostridia</taxon>
        <taxon>Eubacteriales</taxon>
        <taxon>Oscillospiraceae</taxon>
        <taxon>Faecousia</taxon>
    </lineage>
</organism>
<protein>
    <recommendedName>
        <fullName evidence="1">RDRP core domain-containing protein</fullName>
    </recommendedName>
</protein>
<comment type="caution">
    <text evidence="2">The sequence shown here is derived from an EMBL/GenBank/DDBJ whole genome shotgun (WGS) entry which is preliminary data.</text>
</comment>
<keyword evidence="3" id="KW-1185">Reference proteome</keyword>
<dbReference type="Pfam" id="PF05183">
    <property type="entry name" value="RdRP"/>
    <property type="match status" value="2"/>
</dbReference>
<feature type="domain" description="RDRP core" evidence="1">
    <location>
        <begin position="222"/>
        <end position="365"/>
    </location>
</feature>
<proteinExistence type="predicted"/>
<name>A0ABV1G728_9FIRM</name>
<accession>A0ABV1G728</accession>